<comment type="similarity">
    <text evidence="10">Belongs to the GTP-binding elongation factor family. LepA subfamily.</text>
</comment>
<feature type="binding site" evidence="12">
    <location>
        <begin position="140"/>
        <end position="143"/>
    </location>
    <ligand>
        <name>GTP</name>
        <dbReference type="ChEBI" id="CHEBI:37565"/>
    </ligand>
</feature>
<dbReference type="InterPro" id="IPR027417">
    <property type="entry name" value="P-loop_NTPase"/>
</dbReference>
<dbReference type="FunFam" id="3.40.50.300:FF:000078">
    <property type="entry name" value="Elongation factor 4"/>
    <property type="match status" value="1"/>
</dbReference>
<dbReference type="Pfam" id="PF00679">
    <property type="entry name" value="EFG_C"/>
    <property type="match status" value="1"/>
</dbReference>
<dbReference type="NCBIfam" id="TIGR00231">
    <property type="entry name" value="small_GTP"/>
    <property type="match status" value="1"/>
</dbReference>
<dbReference type="PANTHER" id="PTHR43512">
    <property type="entry name" value="TRANSLATION FACTOR GUF1-RELATED"/>
    <property type="match status" value="1"/>
</dbReference>
<dbReference type="InterPro" id="IPR031157">
    <property type="entry name" value="G_TR_CS"/>
</dbReference>
<dbReference type="PRINTS" id="PR00315">
    <property type="entry name" value="ELONGATNFCT"/>
</dbReference>
<keyword evidence="6 12" id="KW-0342">GTP-binding</keyword>
<dbReference type="Pfam" id="PF06421">
    <property type="entry name" value="LepA_C"/>
    <property type="match status" value="1"/>
</dbReference>
<dbReference type="InterPro" id="IPR004161">
    <property type="entry name" value="EFTu-like_2"/>
</dbReference>
<evidence type="ECO:0000256" key="9">
    <source>
        <dbReference type="ARBA" id="ARBA00057626"/>
    </source>
</evidence>
<dbReference type="AlphaFoldDB" id="A0A0A3I4V2"/>
<dbReference type="PROSITE" id="PS00301">
    <property type="entry name" value="G_TR_1"/>
    <property type="match status" value="1"/>
</dbReference>
<dbReference type="EC" id="3.6.5.n1" evidence="11 12"/>
<dbReference type="Gene3D" id="3.30.70.870">
    <property type="entry name" value="Elongation Factor G (Translational Gtpase), domain 3"/>
    <property type="match status" value="1"/>
</dbReference>
<evidence type="ECO:0000256" key="10">
    <source>
        <dbReference type="ARBA" id="ARBA00061052"/>
    </source>
</evidence>
<evidence type="ECO:0000256" key="11">
    <source>
        <dbReference type="ARBA" id="ARBA00066744"/>
    </source>
</evidence>
<comment type="similarity">
    <text evidence="1 12">Belongs to the TRAFAC class translation factor GTPase superfamily. Classic translation factor GTPase family. LepA subfamily.</text>
</comment>
<dbReference type="CDD" id="cd01890">
    <property type="entry name" value="LepA"/>
    <property type="match status" value="1"/>
</dbReference>
<dbReference type="PROSITE" id="PS51722">
    <property type="entry name" value="G_TR_2"/>
    <property type="match status" value="1"/>
</dbReference>
<organism evidence="14 15">
    <name type="scientific">Ureibacillus manganicus DSM 26584</name>
    <dbReference type="NCBI Taxonomy" id="1384049"/>
    <lineage>
        <taxon>Bacteria</taxon>
        <taxon>Bacillati</taxon>
        <taxon>Bacillota</taxon>
        <taxon>Bacilli</taxon>
        <taxon>Bacillales</taxon>
        <taxon>Caryophanaceae</taxon>
        <taxon>Ureibacillus</taxon>
    </lineage>
</organism>
<proteinExistence type="inferred from homology"/>
<dbReference type="SUPFAM" id="SSF54980">
    <property type="entry name" value="EF-G C-terminal domain-like"/>
    <property type="match status" value="2"/>
</dbReference>
<comment type="subcellular location">
    <subcellularLocation>
        <location evidence="12">Cell membrane</location>
        <topology evidence="12">Peripheral membrane protein</topology>
        <orientation evidence="12">Cytoplasmic side</orientation>
    </subcellularLocation>
</comment>
<keyword evidence="7 12" id="KW-0472">Membrane</keyword>
<gene>
    <name evidence="12" type="primary">lepA</name>
    <name evidence="14" type="ORF">CD29_10945</name>
</gene>
<comment type="catalytic activity">
    <reaction evidence="8 12">
        <text>GTP + H2O = GDP + phosphate + H(+)</text>
        <dbReference type="Rhea" id="RHEA:19669"/>
        <dbReference type="ChEBI" id="CHEBI:15377"/>
        <dbReference type="ChEBI" id="CHEBI:15378"/>
        <dbReference type="ChEBI" id="CHEBI:37565"/>
        <dbReference type="ChEBI" id="CHEBI:43474"/>
        <dbReference type="ChEBI" id="CHEBI:58189"/>
        <dbReference type="EC" id="3.6.5.n1"/>
    </reaction>
</comment>
<feature type="binding site" evidence="12">
    <location>
        <begin position="23"/>
        <end position="28"/>
    </location>
    <ligand>
        <name>GTP</name>
        <dbReference type="ChEBI" id="CHEBI:37565"/>
    </ligand>
</feature>
<keyword evidence="14" id="KW-0251">Elongation factor</keyword>
<name>A0A0A3I4V2_9BACL</name>
<evidence type="ECO:0000256" key="2">
    <source>
        <dbReference type="ARBA" id="ARBA00022475"/>
    </source>
</evidence>
<dbReference type="Pfam" id="PF00009">
    <property type="entry name" value="GTP_EFTU"/>
    <property type="match status" value="1"/>
</dbReference>
<dbReference type="InterPro" id="IPR035647">
    <property type="entry name" value="EFG_III/V"/>
</dbReference>
<dbReference type="Gene3D" id="3.30.70.240">
    <property type="match status" value="1"/>
</dbReference>
<keyword evidence="2 12" id="KW-1003">Cell membrane</keyword>
<evidence type="ECO:0000259" key="13">
    <source>
        <dbReference type="PROSITE" id="PS51722"/>
    </source>
</evidence>
<keyword evidence="15" id="KW-1185">Reference proteome</keyword>
<dbReference type="eggNOG" id="COG0481">
    <property type="taxonomic scope" value="Bacteria"/>
</dbReference>
<evidence type="ECO:0000256" key="6">
    <source>
        <dbReference type="ARBA" id="ARBA00023134"/>
    </source>
</evidence>
<dbReference type="InterPro" id="IPR005225">
    <property type="entry name" value="Small_GTP-bd"/>
</dbReference>
<dbReference type="FunFam" id="3.30.70.870:FF:000004">
    <property type="entry name" value="Translation factor GUF1, mitochondrial"/>
    <property type="match status" value="1"/>
</dbReference>
<dbReference type="HAMAP" id="MF_00071">
    <property type="entry name" value="LepA"/>
    <property type="match status" value="1"/>
</dbReference>
<dbReference type="FunFam" id="3.30.70.240:FF:000007">
    <property type="entry name" value="Translation factor GUF1, mitochondrial"/>
    <property type="match status" value="1"/>
</dbReference>
<dbReference type="PANTHER" id="PTHR43512:SF4">
    <property type="entry name" value="TRANSLATION FACTOR GUF1 HOMOLOG, CHLOROPLASTIC"/>
    <property type="match status" value="1"/>
</dbReference>
<dbReference type="CDD" id="cd03709">
    <property type="entry name" value="lepA_C"/>
    <property type="match status" value="1"/>
</dbReference>
<dbReference type="Pfam" id="PF03144">
    <property type="entry name" value="GTP_EFTU_D2"/>
    <property type="match status" value="1"/>
</dbReference>
<dbReference type="FunFam" id="3.30.70.2570:FF:000001">
    <property type="entry name" value="Translation factor GUF1, mitochondrial"/>
    <property type="match status" value="1"/>
</dbReference>
<dbReference type="InterPro" id="IPR038363">
    <property type="entry name" value="LepA_C_sf"/>
</dbReference>
<dbReference type="GO" id="GO:0005886">
    <property type="term" value="C:plasma membrane"/>
    <property type="evidence" value="ECO:0007669"/>
    <property type="project" value="UniProtKB-SubCell"/>
</dbReference>
<dbReference type="InterPro" id="IPR006297">
    <property type="entry name" value="EF-4"/>
</dbReference>
<dbReference type="Proteomes" id="UP000030416">
    <property type="component" value="Unassembled WGS sequence"/>
</dbReference>
<feature type="domain" description="Tr-type G" evidence="13">
    <location>
        <begin position="11"/>
        <end position="193"/>
    </location>
</feature>
<dbReference type="InterPro" id="IPR000640">
    <property type="entry name" value="EFG_V-like"/>
</dbReference>
<dbReference type="InterPro" id="IPR000795">
    <property type="entry name" value="T_Tr_GTP-bd_dom"/>
</dbReference>
<dbReference type="SUPFAM" id="SSF52540">
    <property type="entry name" value="P-loop containing nucleoside triphosphate hydrolases"/>
    <property type="match status" value="1"/>
</dbReference>
<keyword evidence="3 12" id="KW-0547">Nucleotide-binding</keyword>
<dbReference type="OrthoDB" id="9804431at2"/>
<evidence type="ECO:0000256" key="1">
    <source>
        <dbReference type="ARBA" id="ARBA00005454"/>
    </source>
</evidence>
<dbReference type="GO" id="GO:0003746">
    <property type="term" value="F:translation elongation factor activity"/>
    <property type="evidence" value="ECO:0007669"/>
    <property type="project" value="UniProtKB-UniRule"/>
</dbReference>
<comment type="caution">
    <text evidence="14">The sequence shown here is derived from an EMBL/GenBank/DDBJ whole genome shotgun (WGS) entry which is preliminary data.</text>
</comment>
<dbReference type="Gene3D" id="3.40.50.300">
    <property type="entry name" value="P-loop containing nucleotide triphosphate hydrolases"/>
    <property type="match status" value="1"/>
</dbReference>
<dbReference type="Gene3D" id="3.30.70.2570">
    <property type="entry name" value="Elongation factor 4, C-terminal domain"/>
    <property type="match status" value="1"/>
</dbReference>
<dbReference type="GO" id="GO:0003924">
    <property type="term" value="F:GTPase activity"/>
    <property type="evidence" value="ECO:0007669"/>
    <property type="project" value="UniProtKB-UniRule"/>
</dbReference>
<dbReference type="FunFam" id="2.40.30.10:FF:000015">
    <property type="entry name" value="Translation factor GUF1, mitochondrial"/>
    <property type="match status" value="1"/>
</dbReference>
<evidence type="ECO:0000313" key="14">
    <source>
        <dbReference type="EMBL" id="KGR78555.1"/>
    </source>
</evidence>
<dbReference type="CDD" id="cd16260">
    <property type="entry name" value="EF4_III"/>
    <property type="match status" value="1"/>
</dbReference>
<dbReference type="NCBIfam" id="TIGR01393">
    <property type="entry name" value="lepA"/>
    <property type="match status" value="1"/>
</dbReference>
<reference evidence="14 15" key="1">
    <citation type="submission" date="2014-02" db="EMBL/GenBank/DDBJ databases">
        <title>Draft genome sequence of Lysinibacillus manganicus DSM 26584T.</title>
        <authorList>
            <person name="Zhang F."/>
            <person name="Wang G."/>
            <person name="Zhang L."/>
        </authorList>
    </citation>
    <scope>NUCLEOTIDE SEQUENCE [LARGE SCALE GENOMIC DNA]</scope>
    <source>
        <strain evidence="14 15">DSM 26584</strain>
    </source>
</reference>
<dbReference type="InterPro" id="IPR035654">
    <property type="entry name" value="LepA_IV"/>
</dbReference>
<dbReference type="RefSeq" id="WP_036186305.1">
    <property type="nucleotide sequence ID" value="NZ_AVDA01000011.1"/>
</dbReference>
<dbReference type="Gene3D" id="2.40.30.10">
    <property type="entry name" value="Translation factors"/>
    <property type="match status" value="1"/>
</dbReference>
<dbReference type="SUPFAM" id="SSF50447">
    <property type="entry name" value="Translation proteins"/>
    <property type="match status" value="1"/>
</dbReference>
<dbReference type="InterPro" id="IPR009000">
    <property type="entry name" value="Transl_B-barrel_sf"/>
</dbReference>
<keyword evidence="4 12" id="KW-0378">Hydrolase</keyword>
<dbReference type="GO" id="GO:0043022">
    <property type="term" value="F:ribosome binding"/>
    <property type="evidence" value="ECO:0007669"/>
    <property type="project" value="UniProtKB-UniRule"/>
</dbReference>
<sequence>MNREERLKRQEHIRNFSIIAHIDHGKSTLADRLLEQTKSVTQREMKSQLLDAMDLERERGITIKLNAVQLKYNAKNGEQYTFHLIDTPGHVDFTYEVSRSLAACEGAILVVDAAQGIEAQTLANVYLALDNDLEILPVINKIDLPAADPERVKQEIEDVIGLDASEAVLASAKAGIGIEEILEQIVEKVPAPTGDPDAPLQALIFDSVYDAYRGVIISIRVINGTVKPGDKIRMMATGAEFEVIEVGIHTPKAVPQKELTVGDVGYLTASIKNVADTRVGDTVTYAGSKAAKEPLPGYRRLNPMVYCGLYPIDTAKYNDLREALEKLELNDSALQFEAESSQALGFGFRCGFLGLLHMEIIQERIEREFNIDLIATAPSVIYEVFLTDGTSIKVDNPSMMPDPQKIDRVEEPYVKATMMVPNDYVGAVMELCQQKRGSFIGMDYIDTTRVSIKYDVPLAEIVYDFFDQLKSSTKGYASFDYELIGYRPSKLVKMDILLNGETVDALSFIVHRDFAYERGKVIVEKLKELIPRQQFEVPVQAAIGQKIVARSTIKSMGKNVLAKCYGGDISRKRKLLEKQKEGKKRMKQVGSVEVPQEAFMAVLKMDDKK</sequence>
<comment type="function">
    <text evidence="9 12">Required for accurate and efficient protein synthesis under certain stress conditions. May act as a fidelity factor of the translation reaction, by catalyzing a one-codon backward translocation of tRNAs on improperly translocated ribosomes. Back-translocation proceeds from a post-translocation (POST) complex to a pre-translocation (PRE) complex, thus giving elongation factor G a second chance to translocate the tRNAs correctly. Binds to ribosomes in a GTP-dependent manner.</text>
</comment>
<accession>A0A0A3I4V2</accession>
<evidence type="ECO:0000256" key="5">
    <source>
        <dbReference type="ARBA" id="ARBA00022917"/>
    </source>
</evidence>
<keyword evidence="5 12" id="KW-0648">Protein biosynthesis</keyword>
<evidence type="ECO:0000256" key="12">
    <source>
        <dbReference type="HAMAP-Rule" id="MF_00071"/>
    </source>
</evidence>
<evidence type="ECO:0000256" key="7">
    <source>
        <dbReference type="ARBA" id="ARBA00023136"/>
    </source>
</evidence>
<dbReference type="GO" id="GO:0005525">
    <property type="term" value="F:GTP binding"/>
    <property type="evidence" value="ECO:0007669"/>
    <property type="project" value="UniProtKB-UniRule"/>
</dbReference>
<dbReference type="EMBL" id="JPVN01000011">
    <property type="protein sequence ID" value="KGR78555.1"/>
    <property type="molecule type" value="Genomic_DNA"/>
</dbReference>
<evidence type="ECO:0000256" key="4">
    <source>
        <dbReference type="ARBA" id="ARBA00022801"/>
    </source>
</evidence>
<dbReference type="InterPro" id="IPR013842">
    <property type="entry name" value="LepA_CTD"/>
</dbReference>
<evidence type="ECO:0000256" key="3">
    <source>
        <dbReference type="ARBA" id="ARBA00022741"/>
    </source>
</evidence>
<protein>
    <recommendedName>
        <fullName evidence="11 12">Elongation factor 4</fullName>
        <shortName evidence="12">EF-4</shortName>
        <ecNumber evidence="11 12">3.6.5.n1</ecNumber>
    </recommendedName>
    <alternativeName>
        <fullName evidence="12">Ribosomal back-translocase LepA</fullName>
    </alternativeName>
</protein>
<evidence type="ECO:0000313" key="15">
    <source>
        <dbReference type="Proteomes" id="UP000030416"/>
    </source>
</evidence>
<evidence type="ECO:0000256" key="8">
    <source>
        <dbReference type="ARBA" id="ARBA00050293"/>
    </source>
</evidence>
<dbReference type="STRING" id="1384049.CD29_10945"/>
<dbReference type="CDD" id="cd03699">
    <property type="entry name" value="EF4_II"/>
    <property type="match status" value="1"/>
</dbReference>
<dbReference type="GO" id="GO:0045727">
    <property type="term" value="P:positive regulation of translation"/>
    <property type="evidence" value="ECO:0007669"/>
    <property type="project" value="UniProtKB-UniRule"/>
</dbReference>
<dbReference type="SMART" id="SM00838">
    <property type="entry name" value="EFG_C"/>
    <property type="match status" value="1"/>
</dbReference>